<dbReference type="HAMAP" id="MF_01151">
    <property type="entry name" value="GrpE"/>
    <property type="match status" value="1"/>
</dbReference>
<dbReference type="SUPFAM" id="SSF51064">
    <property type="entry name" value="Head domain of nucleotide exchange factor GrpE"/>
    <property type="match status" value="1"/>
</dbReference>
<dbReference type="PROSITE" id="PS01071">
    <property type="entry name" value="GRPE"/>
    <property type="match status" value="1"/>
</dbReference>
<dbReference type="SUPFAM" id="SSF58014">
    <property type="entry name" value="Coiled-coil domain of nucleotide exchange factor GrpE"/>
    <property type="match status" value="1"/>
</dbReference>
<dbReference type="CDD" id="cd00446">
    <property type="entry name" value="GrpE"/>
    <property type="match status" value="1"/>
</dbReference>
<protein>
    <recommendedName>
        <fullName evidence="4">Protein GrpE</fullName>
    </recommendedName>
</protein>
<dbReference type="AlphaFoldDB" id="A0A382FQ24"/>
<dbReference type="GO" id="GO:0051082">
    <property type="term" value="F:unfolded protein binding"/>
    <property type="evidence" value="ECO:0007669"/>
    <property type="project" value="TreeGrafter"/>
</dbReference>
<dbReference type="InterPro" id="IPR000740">
    <property type="entry name" value="GrpE"/>
</dbReference>
<evidence type="ECO:0000256" key="2">
    <source>
        <dbReference type="ARBA" id="ARBA00023186"/>
    </source>
</evidence>
<dbReference type="Pfam" id="PF01025">
    <property type="entry name" value="GrpE"/>
    <property type="match status" value="1"/>
</dbReference>
<dbReference type="Gene3D" id="3.90.20.20">
    <property type="match status" value="1"/>
</dbReference>
<dbReference type="Gene3D" id="2.30.22.10">
    <property type="entry name" value="Head domain of nucleotide exchange factor GrpE"/>
    <property type="match status" value="1"/>
</dbReference>
<evidence type="ECO:0000313" key="3">
    <source>
        <dbReference type="EMBL" id="SVB65158.1"/>
    </source>
</evidence>
<dbReference type="GO" id="GO:0051087">
    <property type="term" value="F:protein-folding chaperone binding"/>
    <property type="evidence" value="ECO:0007669"/>
    <property type="project" value="InterPro"/>
</dbReference>
<dbReference type="EMBL" id="UINC01051244">
    <property type="protein sequence ID" value="SVB65158.1"/>
    <property type="molecule type" value="Genomic_DNA"/>
</dbReference>
<keyword evidence="2" id="KW-0143">Chaperone</keyword>
<dbReference type="InterPro" id="IPR009012">
    <property type="entry name" value="GrpE_head"/>
</dbReference>
<reference evidence="3" key="1">
    <citation type="submission" date="2018-05" db="EMBL/GenBank/DDBJ databases">
        <authorList>
            <person name="Lanie J.A."/>
            <person name="Ng W.-L."/>
            <person name="Kazmierczak K.M."/>
            <person name="Andrzejewski T.M."/>
            <person name="Davidsen T.M."/>
            <person name="Wayne K.J."/>
            <person name="Tettelin H."/>
            <person name="Glass J.I."/>
            <person name="Rusch D."/>
            <person name="Podicherti R."/>
            <person name="Tsui H.-C.T."/>
            <person name="Winkler M.E."/>
        </authorList>
    </citation>
    <scope>NUCLEOTIDE SEQUENCE</scope>
</reference>
<evidence type="ECO:0008006" key="4">
    <source>
        <dbReference type="Google" id="ProtNLM"/>
    </source>
</evidence>
<dbReference type="GO" id="GO:0000774">
    <property type="term" value="F:adenyl-nucleotide exchange factor activity"/>
    <property type="evidence" value="ECO:0007669"/>
    <property type="project" value="InterPro"/>
</dbReference>
<dbReference type="GO" id="GO:0006457">
    <property type="term" value="P:protein folding"/>
    <property type="evidence" value="ECO:0007669"/>
    <property type="project" value="InterPro"/>
</dbReference>
<name>A0A382FQ24_9ZZZZ</name>
<proteinExistence type="inferred from homology"/>
<comment type="similarity">
    <text evidence="1">Belongs to the GrpE family.</text>
</comment>
<dbReference type="PANTHER" id="PTHR21237">
    <property type="entry name" value="GRPE PROTEIN"/>
    <property type="match status" value="1"/>
</dbReference>
<gene>
    <name evidence="3" type="ORF">METZ01_LOCUS218012</name>
</gene>
<accession>A0A382FQ24</accession>
<dbReference type="GO" id="GO:0042803">
    <property type="term" value="F:protein homodimerization activity"/>
    <property type="evidence" value="ECO:0007669"/>
    <property type="project" value="InterPro"/>
</dbReference>
<sequence>MAKNGEPKRKKTINPKLKKKDKIPEIKEQFSVLEDKHLRLKAEFENFRRRKEKEIIRYLEYDGLRLVEKLLPIVDDFDRMLHATGKSTENINNASIKEGAEMVFKKFIKFLDDTQVKPFGEPGDLLDADLHDAMMTKTDKKKKDGQILEVFEKGYRYKEKVIRHAKVIVNKK</sequence>
<dbReference type="PRINTS" id="PR00773">
    <property type="entry name" value="GRPEPROTEIN"/>
</dbReference>
<evidence type="ECO:0000256" key="1">
    <source>
        <dbReference type="ARBA" id="ARBA00009054"/>
    </source>
</evidence>
<dbReference type="InterPro" id="IPR013805">
    <property type="entry name" value="GrpE_CC"/>
</dbReference>
<organism evidence="3">
    <name type="scientific">marine metagenome</name>
    <dbReference type="NCBI Taxonomy" id="408172"/>
    <lineage>
        <taxon>unclassified sequences</taxon>
        <taxon>metagenomes</taxon>
        <taxon>ecological metagenomes</taxon>
    </lineage>
</organism>
<dbReference type="PANTHER" id="PTHR21237:SF23">
    <property type="entry name" value="GRPE PROTEIN HOMOLOG, MITOCHONDRIAL"/>
    <property type="match status" value="1"/>
</dbReference>